<dbReference type="Gene3D" id="2.102.10.10">
    <property type="entry name" value="Rieske [2Fe-2S] iron-sulphur domain"/>
    <property type="match status" value="1"/>
</dbReference>
<gene>
    <name evidence="7" type="ORF">METZ01_LOCUS333200</name>
</gene>
<evidence type="ECO:0000256" key="2">
    <source>
        <dbReference type="ARBA" id="ARBA00022723"/>
    </source>
</evidence>
<evidence type="ECO:0000313" key="7">
    <source>
        <dbReference type="EMBL" id="SVC80346.1"/>
    </source>
</evidence>
<name>A0A382Q4M6_9ZZZZ</name>
<dbReference type="Pfam" id="PF00355">
    <property type="entry name" value="Rieske"/>
    <property type="match status" value="1"/>
</dbReference>
<reference evidence="7" key="1">
    <citation type="submission" date="2018-05" db="EMBL/GenBank/DDBJ databases">
        <authorList>
            <person name="Lanie J.A."/>
            <person name="Ng W.-L."/>
            <person name="Kazmierczak K.M."/>
            <person name="Andrzejewski T.M."/>
            <person name="Davidsen T.M."/>
            <person name="Wayne K.J."/>
            <person name="Tettelin H."/>
            <person name="Glass J.I."/>
            <person name="Rusch D."/>
            <person name="Podicherti R."/>
            <person name="Tsui H.-C.T."/>
            <person name="Winkler M.E."/>
        </authorList>
    </citation>
    <scope>NUCLEOTIDE SEQUENCE</scope>
</reference>
<keyword evidence="3" id="KW-0560">Oxidoreductase</keyword>
<evidence type="ECO:0000256" key="5">
    <source>
        <dbReference type="ARBA" id="ARBA00023014"/>
    </source>
</evidence>
<protein>
    <recommendedName>
        <fullName evidence="6">Rieske domain-containing protein</fullName>
    </recommendedName>
</protein>
<dbReference type="InterPro" id="IPR036922">
    <property type="entry name" value="Rieske_2Fe-2S_sf"/>
</dbReference>
<dbReference type="EMBL" id="UINC01111841">
    <property type="protein sequence ID" value="SVC80346.1"/>
    <property type="molecule type" value="Genomic_DNA"/>
</dbReference>
<evidence type="ECO:0000259" key="6">
    <source>
        <dbReference type="Pfam" id="PF00355"/>
    </source>
</evidence>
<feature type="domain" description="Rieske" evidence="6">
    <location>
        <begin position="27"/>
        <end position="108"/>
    </location>
</feature>
<keyword evidence="2" id="KW-0479">Metal-binding</keyword>
<organism evidence="7">
    <name type="scientific">marine metagenome</name>
    <dbReference type="NCBI Taxonomy" id="408172"/>
    <lineage>
        <taxon>unclassified sequences</taxon>
        <taxon>metagenomes</taxon>
        <taxon>ecological metagenomes</taxon>
    </lineage>
</organism>
<dbReference type="GO" id="GO:0016491">
    <property type="term" value="F:oxidoreductase activity"/>
    <property type="evidence" value="ECO:0007669"/>
    <property type="project" value="UniProtKB-KW"/>
</dbReference>
<feature type="non-terminal residue" evidence="7">
    <location>
        <position position="158"/>
    </location>
</feature>
<dbReference type="PANTHER" id="PTHR21266">
    <property type="entry name" value="IRON-SULFUR DOMAIN CONTAINING PROTEIN"/>
    <property type="match status" value="1"/>
</dbReference>
<dbReference type="CDD" id="cd03479">
    <property type="entry name" value="Rieske_RO_Alpha_PhDO_like"/>
    <property type="match status" value="1"/>
</dbReference>
<evidence type="ECO:0000256" key="4">
    <source>
        <dbReference type="ARBA" id="ARBA00023004"/>
    </source>
</evidence>
<keyword evidence="5" id="KW-0411">Iron-sulfur</keyword>
<dbReference type="InterPro" id="IPR050584">
    <property type="entry name" value="Cholesterol_7-desaturase"/>
</dbReference>
<dbReference type="SUPFAM" id="SSF50022">
    <property type="entry name" value="ISP domain"/>
    <property type="match status" value="1"/>
</dbReference>
<evidence type="ECO:0000256" key="1">
    <source>
        <dbReference type="ARBA" id="ARBA00022714"/>
    </source>
</evidence>
<dbReference type="InterPro" id="IPR017941">
    <property type="entry name" value="Rieske_2Fe-2S"/>
</dbReference>
<dbReference type="GO" id="GO:0051537">
    <property type="term" value="F:2 iron, 2 sulfur cluster binding"/>
    <property type="evidence" value="ECO:0007669"/>
    <property type="project" value="UniProtKB-KW"/>
</dbReference>
<keyword evidence="1" id="KW-0001">2Fe-2S</keyword>
<dbReference type="AlphaFoldDB" id="A0A382Q4M6"/>
<sequence>MLTAEENELICRVGPGTPMGDVMRRYWHPLLISDELPEPDCPAIRARLLGEQLVAFRDTNGNVGLVADSCPHRGASLFFGINQECGLMCIYHGWKFDVNGDCVDMPSDLPGSNFKDKVHLTAYPTVESAGVIWAYMGPKEHQPPPPNFVFNNLPTDHV</sequence>
<dbReference type="PANTHER" id="PTHR21266:SF59">
    <property type="entry name" value="BLR4922 PROTEIN"/>
    <property type="match status" value="1"/>
</dbReference>
<proteinExistence type="predicted"/>
<evidence type="ECO:0000256" key="3">
    <source>
        <dbReference type="ARBA" id="ARBA00023002"/>
    </source>
</evidence>
<accession>A0A382Q4M6</accession>
<dbReference type="GO" id="GO:0046872">
    <property type="term" value="F:metal ion binding"/>
    <property type="evidence" value="ECO:0007669"/>
    <property type="project" value="UniProtKB-KW"/>
</dbReference>
<keyword evidence="4" id="KW-0408">Iron</keyword>